<gene>
    <name evidence="1" type="ORF">PORCRE_773</name>
</gene>
<accession>T1DR37</accession>
<dbReference type="EMBL" id="BAOU01000018">
    <property type="protein sequence ID" value="GAD05075.1"/>
    <property type="molecule type" value="Genomic_DNA"/>
</dbReference>
<sequence>MKVKVRENPSLLLQSFAFNPLKIKMPVKSHYGLLTGITIYEKREGKGLLRGT</sequence>
<reference evidence="1 2" key="2">
    <citation type="journal article" date="2013" name="Genome Announc.">
        <title>Draft Genome Sequences of Porphyromonas crevioricanis JCM 15906T and Porphyromonas cansulci JCM 13913T Isolated from a Canine Oral Cavity.</title>
        <authorList>
            <person name="Sakamoto M."/>
            <person name="Tanaka N."/>
            <person name="Shiwa Y."/>
            <person name="Yoshikawa H."/>
            <person name="Ohkuma M."/>
        </authorList>
    </citation>
    <scope>NUCLEOTIDE SEQUENCE [LARGE SCALE GENOMIC DNA]</scope>
    <source>
        <strain evidence="1 2">JCM 15906</strain>
    </source>
</reference>
<name>T1DR37_9PORP</name>
<dbReference type="AlphaFoldDB" id="T1DR37"/>
<dbReference type="Proteomes" id="UP000018031">
    <property type="component" value="Unassembled WGS sequence"/>
</dbReference>
<reference evidence="2" key="1">
    <citation type="journal article" date="2013" name="Genome">
        <title>Draft Genome Sequences of Porphyromonas crevioricanis JCM 15906T and Porphyromonas cansulci JCM 13913T Isolated from a Canine Oral Cavity.</title>
        <authorList>
            <person name="Sakamoto M."/>
            <person name="Tanaka N."/>
            <person name="Shiwa Y."/>
            <person name="Yoshikawa H."/>
            <person name="Ohkuma M."/>
        </authorList>
    </citation>
    <scope>NUCLEOTIDE SEQUENCE [LARGE SCALE GENOMIC DNA]</scope>
    <source>
        <strain evidence="2">JCM 15906</strain>
    </source>
</reference>
<proteinExistence type="predicted"/>
<organism evidence="1 2">
    <name type="scientific">Porphyromonas crevioricanis JCM 15906</name>
    <dbReference type="NCBI Taxonomy" id="1305617"/>
    <lineage>
        <taxon>Bacteria</taxon>
        <taxon>Pseudomonadati</taxon>
        <taxon>Bacteroidota</taxon>
        <taxon>Bacteroidia</taxon>
        <taxon>Bacteroidales</taxon>
        <taxon>Porphyromonadaceae</taxon>
        <taxon>Porphyromonas</taxon>
    </lineage>
</organism>
<comment type="caution">
    <text evidence="1">The sequence shown here is derived from an EMBL/GenBank/DDBJ whole genome shotgun (WGS) entry which is preliminary data.</text>
</comment>
<evidence type="ECO:0000313" key="1">
    <source>
        <dbReference type="EMBL" id="GAD05075.1"/>
    </source>
</evidence>
<evidence type="ECO:0000313" key="2">
    <source>
        <dbReference type="Proteomes" id="UP000018031"/>
    </source>
</evidence>
<protein>
    <submittedName>
        <fullName evidence="1">Uncharacterized protein</fullName>
    </submittedName>
</protein>